<evidence type="ECO:0000313" key="2">
    <source>
        <dbReference type="Proteomes" id="UP001060215"/>
    </source>
</evidence>
<proteinExistence type="predicted"/>
<gene>
    <name evidence="1" type="ORF">LOK49_LG08G00960</name>
</gene>
<reference evidence="1 2" key="1">
    <citation type="journal article" date="2022" name="Plant J.">
        <title>Chromosome-level genome of Camellia lanceoleosa provides a valuable resource for understanding genome evolution and self-incompatibility.</title>
        <authorList>
            <person name="Gong W."/>
            <person name="Xiao S."/>
            <person name="Wang L."/>
            <person name="Liao Z."/>
            <person name="Chang Y."/>
            <person name="Mo W."/>
            <person name="Hu G."/>
            <person name="Li W."/>
            <person name="Zhao G."/>
            <person name="Zhu H."/>
            <person name="Hu X."/>
            <person name="Ji K."/>
            <person name="Xiang X."/>
            <person name="Song Q."/>
            <person name="Yuan D."/>
            <person name="Jin S."/>
            <person name="Zhang L."/>
        </authorList>
    </citation>
    <scope>NUCLEOTIDE SEQUENCE [LARGE SCALE GENOMIC DNA]</scope>
    <source>
        <strain evidence="1">SQ_2022a</strain>
    </source>
</reference>
<dbReference type="EMBL" id="CM045766">
    <property type="protein sequence ID" value="KAI8002743.1"/>
    <property type="molecule type" value="Genomic_DNA"/>
</dbReference>
<evidence type="ECO:0000313" key="1">
    <source>
        <dbReference type="EMBL" id="KAI8002743.1"/>
    </source>
</evidence>
<dbReference type="Proteomes" id="UP001060215">
    <property type="component" value="Chromosome 9"/>
</dbReference>
<organism evidence="1 2">
    <name type="scientific">Camellia lanceoleosa</name>
    <dbReference type="NCBI Taxonomy" id="1840588"/>
    <lineage>
        <taxon>Eukaryota</taxon>
        <taxon>Viridiplantae</taxon>
        <taxon>Streptophyta</taxon>
        <taxon>Embryophyta</taxon>
        <taxon>Tracheophyta</taxon>
        <taxon>Spermatophyta</taxon>
        <taxon>Magnoliopsida</taxon>
        <taxon>eudicotyledons</taxon>
        <taxon>Gunneridae</taxon>
        <taxon>Pentapetalae</taxon>
        <taxon>asterids</taxon>
        <taxon>Ericales</taxon>
        <taxon>Theaceae</taxon>
        <taxon>Camellia</taxon>
    </lineage>
</organism>
<accession>A0ACC0GQH4</accession>
<keyword evidence="2" id="KW-1185">Reference proteome</keyword>
<name>A0ACC0GQH4_9ERIC</name>
<protein>
    <submittedName>
        <fullName evidence="1">Transcription factor bHLH145</fullName>
    </submittedName>
</protein>
<comment type="caution">
    <text evidence="1">The sequence shown here is derived from an EMBL/GenBank/DDBJ whole genome shotgun (WGS) entry which is preliminary data.</text>
</comment>
<sequence>MVSQAASQTRFRALKHESGIAGSATIIVRVIACFQPLQDCQAEYFPICNTTKRCLTGDCCSWMEKDFGSWFYHQHSDRPPLNLNTLCGPFNLGQQNAIPTYTSPLANVVSTNATLQGFPFYGVPQTKASQPIEPRDWFYGLPHFHQASTPVPNSILKERIYDGQYKNREVVTPNSASECAQKRFLVFDQSGDQTTLILSSKIGVPVQCPPAPWGPKLDSGYDLNKIELGTRRDTIRSPGPILTDEGNENHGDDMGSEMHEDTEELNALLYSDDEYGDGDYSEDGEEASTGHSPSMMTVYDKREWFEKSDEEVASSDWPTKKRKLFDGGYDVPPLMNTAASSVKPQKCFDYEDDAQSSCADGKNSGLGELGLFSGNKRSRTDTIRETVSKLQNIIPVGKGKDATVIIDEAINFLISLKHKAEALGVDAL</sequence>